<dbReference type="NCBIfam" id="TIGR04104">
    <property type="entry name" value="cxxc_20_cxxc"/>
    <property type="match status" value="1"/>
</dbReference>
<protein>
    <recommendedName>
        <fullName evidence="4">Cxxc_20_cxxc protein</fullName>
    </recommendedName>
</protein>
<feature type="transmembrane region" description="Helical" evidence="1">
    <location>
        <begin position="73"/>
        <end position="91"/>
    </location>
</feature>
<accession>A0A6A7KBM7</accession>
<keyword evidence="3" id="KW-1185">Reference proteome</keyword>
<organism evidence="2 3">
    <name type="scientific">Alkalibaculum sporogenes</name>
    <dbReference type="NCBI Taxonomy" id="2655001"/>
    <lineage>
        <taxon>Bacteria</taxon>
        <taxon>Bacillati</taxon>
        <taxon>Bacillota</taxon>
        <taxon>Clostridia</taxon>
        <taxon>Eubacteriales</taxon>
        <taxon>Eubacteriaceae</taxon>
        <taxon>Alkalibaculum</taxon>
    </lineage>
</organism>
<gene>
    <name evidence="2" type="ORF">GC105_13580</name>
</gene>
<sequence>MVSNWKCIKCSSDIKYGAILKSYIFTNTKPIKCNECKSLLYANKGSRLWLILAIALPMGFLDFLNSFPLIQRLSIWIIWLALVVLTYPLVVKFRIDKEL</sequence>
<dbReference type="AlphaFoldDB" id="A0A6A7KBM7"/>
<evidence type="ECO:0008006" key="4">
    <source>
        <dbReference type="Google" id="ProtNLM"/>
    </source>
</evidence>
<keyword evidence="1" id="KW-1133">Transmembrane helix</keyword>
<dbReference type="InterPro" id="IPR026369">
    <property type="entry name" value="CxxC_20_CxxC"/>
</dbReference>
<reference evidence="2 3" key="1">
    <citation type="submission" date="2019-10" db="EMBL/GenBank/DDBJ databases">
        <title>Alkalibaculum tamaniensis sp.nov., a new alkaliphilic acetogen, isolated on methoxylated aromatics from a mud volcano.</title>
        <authorList>
            <person name="Khomyakova M.A."/>
            <person name="Merkel A.Y."/>
            <person name="Bonch-Osmolovskaya E.A."/>
            <person name="Slobodkin A.I."/>
        </authorList>
    </citation>
    <scope>NUCLEOTIDE SEQUENCE [LARGE SCALE GENOMIC DNA]</scope>
    <source>
        <strain evidence="2 3">M08DMB</strain>
    </source>
</reference>
<dbReference type="Proteomes" id="UP000440004">
    <property type="component" value="Unassembled WGS sequence"/>
</dbReference>
<dbReference type="EMBL" id="WHNX01000028">
    <property type="protein sequence ID" value="MPW26814.1"/>
    <property type="molecule type" value="Genomic_DNA"/>
</dbReference>
<keyword evidence="1" id="KW-0472">Membrane</keyword>
<evidence type="ECO:0000313" key="3">
    <source>
        <dbReference type="Proteomes" id="UP000440004"/>
    </source>
</evidence>
<name>A0A6A7KBM7_9FIRM</name>
<evidence type="ECO:0000313" key="2">
    <source>
        <dbReference type="EMBL" id="MPW26814.1"/>
    </source>
</evidence>
<feature type="transmembrane region" description="Helical" evidence="1">
    <location>
        <begin position="48"/>
        <end position="67"/>
    </location>
</feature>
<evidence type="ECO:0000256" key="1">
    <source>
        <dbReference type="SAM" id="Phobius"/>
    </source>
</evidence>
<comment type="caution">
    <text evidence="2">The sequence shown here is derived from an EMBL/GenBank/DDBJ whole genome shotgun (WGS) entry which is preliminary data.</text>
</comment>
<keyword evidence="1" id="KW-0812">Transmembrane</keyword>
<proteinExistence type="predicted"/>